<feature type="domain" description="2Fe-2S ferredoxin-type" evidence="7">
    <location>
        <begin position="20"/>
        <end position="97"/>
    </location>
</feature>
<comment type="caution">
    <text evidence="10">The sequence shown here is derived from an EMBL/GenBank/DDBJ whole genome shotgun (WGS) entry which is preliminary data.</text>
</comment>
<dbReference type="PROSITE" id="PS51379">
    <property type="entry name" value="4FE4S_FER_2"/>
    <property type="match status" value="1"/>
</dbReference>
<dbReference type="InterPro" id="IPR019574">
    <property type="entry name" value="NADH_UbQ_OxRdtase_Gsu_4Fe4S-bd"/>
</dbReference>
<dbReference type="PROSITE" id="PS00198">
    <property type="entry name" value="4FE4S_FER_1"/>
    <property type="match status" value="1"/>
</dbReference>
<dbReference type="InterPro" id="IPR017900">
    <property type="entry name" value="4Fe4S_Fe_S_CS"/>
</dbReference>
<evidence type="ECO:0000256" key="2">
    <source>
        <dbReference type="ARBA" id="ARBA00022485"/>
    </source>
</evidence>
<dbReference type="InterPro" id="IPR050123">
    <property type="entry name" value="Prok_molybdopt-oxidoreductase"/>
</dbReference>
<dbReference type="STRING" id="50960.LS81_05295"/>
<dbReference type="Gene3D" id="3.10.20.740">
    <property type="match status" value="1"/>
</dbReference>
<dbReference type="RefSeq" id="WP_034319655.1">
    <property type="nucleotide sequence ID" value="NZ_FZNF01000003.1"/>
</dbReference>
<dbReference type="SUPFAM" id="SSF53706">
    <property type="entry name" value="Formate dehydrogenase/DMSO reductase, domains 1-3"/>
    <property type="match status" value="1"/>
</dbReference>
<evidence type="ECO:0000259" key="8">
    <source>
        <dbReference type="PROSITE" id="PS51379"/>
    </source>
</evidence>
<dbReference type="InterPro" id="IPR001041">
    <property type="entry name" value="2Fe-2S_ferredoxin-type"/>
</dbReference>
<feature type="domain" description="4Fe-4S ferredoxin-type" evidence="8">
    <location>
        <begin position="192"/>
        <end position="222"/>
    </location>
</feature>
<dbReference type="AlphaFoldDB" id="A0A4U8TA27"/>
<dbReference type="SMART" id="SM00929">
    <property type="entry name" value="NADH-G_4Fe-4S_3"/>
    <property type="match status" value="1"/>
</dbReference>
<dbReference type="SUPFAM" id="SSF54292">
    <property type="entry name" value="2Fe-2S ferredoxin-like"/>
    <property type="match status" value="1"/>
</dbReference>
<dbReference type="InterPro" id="IPR036010">
    <property type="entry name" value="2Fe-2S_ferredoxin-like_sf"/>
</dbReference>
<keyword evidence="3" id="KW-0479">Metal-binding</keyword>
<keyword evidence="4" id="KW-0408">Iron</keyword>
<proteinExistence type="predicted"/>
<dbReference type="GO" id="GO:0008137">
    <property type="term" value="F:NADH dehydrogenase (ubiquinone) activity"/>
    <property type="evidence" value="ECO:0007669"/>
    <property type="project" value="InterPro"/>
</dbReference>
<evidence type="ECO:0000256" key="5">
    <source>
        <dbReference type="ARBA" id="ARBA00023014"/>
    </source>
</evidence>
<evidence type="ECO:0000259" key="7">
    <source>
        <dbReference type="PROSITE" id="PS51085"/>
    </source>
</evidence>
<gene>
    <name evidence="10" type="ORF">LS80_007800</name>
</gene>
<dbReference type="Pfam" id="PF10588">
    <property type="entry name" value="NADH-G_4Fe-4S_3"/>
    <property type="match status" value="1"/>
</dbReference>
<keyword evidence="5" id="KW-0411">Iron-sulfur</keyword>
<dbReference type="SUPFAM" id="SSF54862">
    <property type="entry name" value="4Fe-4S ferredoxins"/>
    <property type="match status" value="1"/>
</dbReference>
<dbReference type="PROSITE" id="PS00641">
    <property type="entry name" value="COMPLEX1_75K_1"/>
    <property type="match status" value="1"/>
</dbReference>
<keyword evidence="2" id="KW-0004">4Fe-4S</keyword>
<sequence>MTQADIAIKHEESKAETKDLLIQVLIDDKECYARVGESLLSVARNHNINIPTLCDLKKLTPTGACRMCVVEEDNGNIVASCKSFVTKPIRIYTQTEKLQKFRNQIMSFLCINHPLECGVCDKSGECELQDKVLESKVAIQPFFAVQKQNDYVHFHNKVYNEALCIMCERCARTCNEYVGNSVLSVLAGGFHSKIGVDFNAYCEDCDECVSVCPTGAMFSTRFTYTSNAWELEKNESHCIHCSLRCPLHYEVKHNIDSKKEIYRIKNEAHAMQLCHAGRHNFLRQNLGMLQGDCATKGFAISKVLSHINALRLGTNITNEEAYLAALLAQKANIKIYCDEALHYKEFSSICNYYVGVGSANSLKDLQHDGVVIILGSYLYDEMPILRSDLSKLALKKGVKNIWISSVAEERFQSDLAITYEVSSELAISALLLSIFVKQIQDKINTLESNLSLHHNTKILALLKSTLAWIQEQDLAYLMAESNVSESEIALLDAMCNYNKPLESKATQTPHIKILVGQDFYLSKHYRLIAQILSVIALCKNDCSIIPLCYDNIHAISLLCDLTPDDGSYCDVLGIRANADFSITPAPFLPFVADSKNVQKSIPIVPLQFMEGSVIDIYGNLVKLYPSFRDNDIYSSTQDCICDDLLDICGTYLELDCEYIVELTSEIPFVKEFMCQRGLQDFDSLESKMRLDPLALQLGLDSNIELFEYCPEIILGEGSGIFIYKAALSGNLSFYRNEYKSKNLIYNDKELHGILKVSKQFCIATKLQDNEIISLQVGSVVLSVRIMQTSFMKGMVAVLASDCVIDSIKYFDYKVLKA</sequence>
<dbReference type="PANTHER" id="PTHR43105">
    <property type="entry name" value="RESPIRATORY NITRATE REDUCTASE"/>
    <property type="match status" value="1"/>
</dbReference>
<accession>A0A4U8TA27</accession>
<comment type="cofactor">
    <cofactor evidence="1">
        <name>[4Fe-4S] cluster</name>
        <dbReference type="ChEBI" id="CHEBI:49883"/>
    </cofactor>
</comment>
<dbReference type="PROSITE" id="PS51085">
    <property type="entry name" value="2FE2S_FER_2"/>
    <property type="match status" value="1"/>
</dbReference>
<dbReference type="EMBL" id="JRPK02000028">
    <property type="protein sequence ID" value="TLD96706.1"/>
    <property type="molecule type" value="Genomic_DNA"/>
</dbReference>
<protein>
    <submittedName>
        <fullName evidence="10">2Fe-2S iron-sulfur cluster binding domain-containing protein</fullName>
    </submittedName>
</protein>
<dbReference type="GO" id="GO:0016020">
    <property type="term" value="C:membrane"/>
    <property type="evidence" value="ECO:0007669"/>
    <property type="project" value="InterPro"/>
</dbReference>
<dbReference type="PANTHER" id="PTHR43105:SF13">
    <property type="entry name" value="NADH-UBIQUINONE OXIDOREDUCTASE 75 KDA SUBUNIT, MITOCHONDRIAL"/>
    <property type="match status" value="1"/>
</dbReference>
<dbReference type="GO" id="GO:0046872">
    <property type="term" value="F:metal ion binding"/>
    <property type="evidence" value="ECO:0007669"/>
    <property type="project" value="UniProtKB-KW"/>
</dbReference>
<name>A0A4U8TA27_9HELI</name>
<evidence type="ECO:0000256" key="1">
    <source>
        <dbReference type="ARBA" id="ARBA00001966"/>
    </source>
</evidence>
<evidence type="ECO:0000256" key="4">
    <source>
        <dbReference type="ARBA" id="ARBA00023004"/>
    </source>
</evidence>
<dbReference type="Gene3D" id="3.30.70.20">
    <property type="match status" value="1"/>
</dbReference>
<dbReference type="GO" id="GO:0016491">
    <property type="term" value="F:oxidoreductase activity"/>
    <property type="evidence" value="ECO:0007669"/>
    <property type="project" value="InterPro"/>
</dbReference>
<dbReference type="Pfam" id="PF13510">
    <property type="entry name" value="Fer2_4"/>
    <property type="match status" value="1"/>
</dbReference>
<dbReference type="Proteomes" id="UP000029861">
    <property type="component" value="Unassembled WGS sequence"/>
</dbReference>
<feature type="domain" description="4Fe-4S His(Cys)3-ligated-type" evidence="9">
    <location>
        <begin position="97"/>
        <end position="136"/>
    </location>
</feature>
<dbReference type="PROSITE" id="PS51839">
    <property type="entry name" value="4FE4S_HC3"/>
    <property type="match status" value="1"/>
</dbReference>
<dbReference type="GO" id="GO:0051539">
    <property type="term" value="F:4 iron, 4 sulfur cluster binding"/>
    <property type="evidence" value="ECO:0007669"/>
    <property type="project" value="UniProtKB-KW"/>
</dbReference>
<comment type="cofactor">
    <cofactor evidence="6">
        <name>[2Fe-2S] cluster</name>
        <dbReference type="ChEBI" id="CHEBI:190135"/>
    </cofactor>
</comment>
<evidence type="ECO:0000256" key="6">
    <source>
        <dbReference type="ARBA" id="ARBA00034078"/>
    </source>
</evidence>
<reference evidence="10 11" key="1">
    <citation type="journal article" date="2014" name="Genome Announc.">
        <title>Draft genome sequences of eight enterohepatic helicobacter species isolated from both laboratory and wild rodents.</title>
        <authorList>
            <person name="Sheh A."/>
            <person name="Shen Z."/>
            <person name="Fox J.G."/>
        </authorList>
    </citation>
    <scope>NUCLEOTIDE SEQUENCE [LARGE SCALE GENOMIC DNA]</scope>
    <source>
        <strain evidence="10 11">ATCC 49310</strain>
    </source>
</reference>
<dbReference type="InterPro" id="IPR017896">
    <property type="entry name" value="4Fe4S_Fe-S-bd"/>
</dbReference>
<evidence type="ECO:0000313" key="11">
    <source>
        <dbReference type="Proteomes" id="UP000029861"/>
    </source>
</evidence>
<evidence type="ECO:0000313" key="10">
    <source>
        <dbReference type="EMBL" id="TLD96706.1"/>
    </source>
</evidence>
<evidence type="ECO:0000256" key="3">
    <source>
        <dbReference type="ARBA" id="ARBA00022723"/>
    </source>
</evidence>
<dbReference type="CDD" id="cd00207">
    <property type="entry name" value="fer2"/>
    <property type="match status" value="1"/>
</dbReference>
<dbReference type="GO" id="GO:0042773">
    <property type="term" value="P:ATP synthesis coupled electron transport"/>
    <property type="evidence" value="ECO:0007669"/>
    <property type="project" value="InterPro"/>
</dbReference>
<organism evidence="10 11">
    <name type="scientific">Helicobacter trogontum</name>
    <dbReference type="NCBI Taxonomy" id="50960"/>
    <lineage>
        <taxon>Bacteria</taxon>
        <taxon>Pseudomonadati</taxon>
        <taxon>Campylobacterota</taxon>
        <taxon>Epsilonproteobacteria</taxon>
        <taxon>Campylobacterales</taxon>
        <taxon>Helicobacteraceae</taxon>
        <taxon>Helicobacter</taxon>
    </lineage>
</organism>
<evidence type="ECO:0000259" key="9">
    <source>
        <dbReference type="PROSITE" id="PS51839"/>
    </source>
</evidence>
<dbReference type="InterPro" id="IPR000283">
    <property type="entry name" value="NADH_UbQ_OxRdtase_75kDa_su_CS"/>
</dbReference>